<dbReference type="GeneID" id="19406763"/>
<dbReference type="AlphaFoldDB" id="R7S6B0"/>
<reference evidence="2" key="1">
    <citation type="journal article" date="2012" name="Science">
        <title>The Paleozoic origin of enzymatic lignin decomposition reconstructed from 31 fungal genomes.</title>
        <authorList>
            <person name="Floudas D."/>
            <person name="Binder M."/>
            <person name="Riley R."/>
            <person name="Barry K."/>
            <person name="Blanchette R.A."/>
            <person name="Henrissat B."/>
            <person name="Martinez A.T."/>
            <person name="Otillar R."/>
            <person name="Spatafora J.W."/>
            <person name="Yadav J.S."/>
            <person name="Aerts A."/>
            <person name="Benoit I."/>
            <person name="Boyd A."/>
            <person name="Carlson A."/>
            <person name="Copeland A."/>
            <person name="Coutinho P.M."/>
            <person name="de Vries R.P."/>
            <person name="Ferreira P."/>
            <person name="Findley K."/>
            <person name="Foster B."/>
            <person name="Gaskell J."/>
            <person name="Glotzer D."/>
            <person name="Gorecki P."/>
            <person name="Heitman J."/>
            <person name="Hesse C."/>
            <person name="Hori C."/>
            <person name="Igarashi K."/>
            <person name="Jurgens J.A."/>
            <person name="Kallen N."/>
            <person name="Kersten P."/>
            <person name="Kohler A."/>
            <person name="Kuees U."/>
            <person name="Kumar T.K.A."/>
            <person name="Kuo A."/>
            <person name="LaButti K."/>
            <person name="Larrondo L.F."/>
            <person name="Lindquist E."/>
            <person name="Ling A."/>
            <person name="Lombard V."/>
            <person name="Lucas S."/>
            <person name="Lundell T."/>
            <person name="Martin R."/>
            <person name="McLaughlin D.J."/>
            <person name="Morgenstern I."/>
            <person name="Morin E."/>
            <person name="Murat C."/>
            <person name="Nagy L.G."/>
            <person name="Nolan M."/>
            <person name="Ohm R.A."/>
            <person name="Patyshakuliyeva A."/>
            <person name="Rokas A."/>
            <person name="Ruiz-Duenas F.J."/>
            <person name="Sabat G."/>
            <person name="Salamov A."/>
            <person name="Samejima M."/>
            <person name="Schmutz J."/>
            <person name="Slot J.C."/>
            <person name="St John F."/>
            <person name="Stenlid J."/>
            <person name="Sun H."/>
            <person name="Sun S."/>
            <person name="Syed K."/>
            <person name="Tsang A."/>
            <person name="Wiebenga A."/>
            <person name="Young D."/>
            <person name="Pisabarro A."/>
            <person name="Eastwood D.C."/>
            <person name="Martin F."/>
            <person name="Cullen D."/>
            <person name="Grigoriev I.V."/>
            <person name="Hibbett D.S."/>
        </authorList>
    </citation>
    <scope>NUCLEOTIDE SEQUENCE [LARGE SCALE GENOMIC DNA]</scope>
    <source>
        <strain evidence="2">FP-101664</strain>
    </source>
</reference>
<gene>
    <name evidence="1" type="ORF">TRAVEDRAFT_107629</name>
</gene>
<dbReference type="OrthoDB" id="2755119at2759"/>
<proteinExistence type="predicted"/>
<feature type="non-terminal residue" evidence="1">
    <location>
        <position position="1"/>
    </location>
</feature>
<dbReference type="Proteomes" id="UP000054317">
    <property type="component" value="Unassembled WGS sequence"/>
</dbReference>
<keyword evidence="2" id="KW-1185">Reference proteome</keyword>
<dbReference type="KEGG" id="tvs:TRAVEDRAFT_107629"/>
<accession>R7S6B0</accession>
<protein>
    <submittedName>
        <fullName evidence="1">Uncharacterized protein</fullName>
    </submittedName>
</protein>
<evidence type="ECO:0000313" key="1">
    <source>
        <dbReference type="EMBL" id="EIW51423.1"/>
    </source>
</evidence>
<sequence length="143" mass="16077">VLREYRAVVSGSVALHFFLSDESWVPGDIDIYVPDAVFDAMCERLLTDDALGCHAASRQYLLGRRVERMVDVLDTGMRYAVKDVVRLITRTGRGLDLVRSRTSSAVSPLLDFWSTLVRNFLTPDLCVCAHPDATFRRQAILKS</sequence>
<feature type="non-terminal residue" evidence="1">
    <location>
        <position position="143"/>
    </location>
</feature>
<name>R7S6B0_TRAVS</name>
<evidence type="ECO:0000313" key="2">
    <source>
        <dbReference type="Proteomes" id="UP000054317"/>
    </source>
</evidence>
<dbReference type="RefSeq" id="XP_008045693.1">
    <property type="nucleotide sequence ID" value="XM_008047502.1"/>
</dbReference>
<organism evidence="1 2">
    <name type="scientific">Trametes versicolor (strain FP-101664)</name>
    <name type="common">White-rot fungus</name>
    <name type="synonym">Coriolus versicolor</name>
    <dbReference type="NCBI Taxonomy" id="717944"/>
    <lineage>
        <taxon>Eukaryota</taxon>
        <taxon>Fungi</taxon>
        <taxon>Dikarya</taxon>
        <taxon>Basidiomycota</taxon>
        <taxon>Agaricomycotina</taxon>
        <taxon>Agaricomycetes</taxon>
        <taxon>Polyporales</taxon>
        <taxon>Polyporaceae</taxon>
        <taxon>Trametes</taxon>
    </lineage>
</organism>
<dbReference type="EMBL" id="JH711805">
    <property type="protein sequence ID" value="EIW51423.1"/>
    <property type="molecule type" value="Genomic_DNA"/>
</dbReference>